<feature type="domain" description="CTLH" evidence="8">
    <location>
        <begin position="163"/>
        <end position="221"/>
    </location>
</feature>
<sequence length="404" mass="46693">MEKINPDNMLAIEQPLLKIVVEKLKKNVKSSQKLIEKDMLSAQNIIDSMLLQAENKPENDADITMEIDTDHQVQLLSLLKSLKAKLTEKKNEESFLVHQLSERAEHSQKVQTFSSFSNSEYIAWSKTRMNRLLLDFMIRMGYQESAKTLASRYDISDFADFDFFTRIISIEKSLLLQNNCSDCLKWCFENKTALKKLNISLEFELRLQEYIELCRANKVQSAIFYSKKHFKNMNSDQYTKYSQAMALLVFKPTTTCKRYQKLYNNNKWNYLANMFRSAAYSIFGLPSQPLLYPLIQTGISNLKTHLCTSSNFEDKNKNCPICSSQALKSISEDLPYSYHTNSHLVCRISGLKMNEDNPPMRLPNGCVYSYLALKDIAQQNDKLIVCPRTGESFAFSDCKKLFIV</sequence>
<evidence type="ECO:0000256" key="5">
    <source>
        <dbReference type="ARBA" id="ARBA00022771"/>
    </source>
</evidence>
<dbReference type="SMART" id="SM00757">
    <property type="entry name" value="CRA"/>
    <property type="match status" value="1"/>
</dbReference>
<comment type="subcellular location">
    <subcellularLocation>
        <location evidence="1">Cytoplasm</location>
    </subcellularLocation>
</comment>
<keyword evidence="6" id="KW-0862">Zinc</keyword>
<dbReference type="InterPro" id="IPR044063">
    <property type="entry name" value="ZF_RING_GID"/>
</dbReference>
<protein>
    <recommendedName>
        <fullName evidence="12">Macrophage erythroblast attacher</fullName>
    </recommendedName>
</protein>
<dbReference type="GO" id="GO:0008270">
    <property type="term" value="F:zinc ion binding"/>
    <property type="evidence" value="ECO:0007669"/>
    <property type="project" value="UniProtKB-KW"/>
</dbReference>
<keyword evidence="5 7" id="KW-0863">Zinc-finger</keyword>
<dbReference type="PROSITE" id="PS50896">
    <property type="entry name" value="LISH"/>
    <property type="match status" value="1"/>
</dbReference>
<dbReference type="STRING" id="133385.A0A2T9YR77"/>
<dbReference type="SMART" id="SM00668">
    <property type="entry name" value="CTLH"/>
    <property type="match status" value="1"/>
</dbReference>
<name>A0A2T9YR77_9FUNG</name>
<gene>
    <name evidence="10" type="ORF">BB561_002268</name>
</gene>
<dbReference type="InterPro" id="IPR013144">
    <property type="entry name" value="CRA_dom"/>
</dbReference>
<dbReference type="GO" id="GO:0034657">
    <property type="term" value="C:GID complex"/>
    <property type="evidence" value="ECO:0007669"/>
    <property type="project" value="TreeGrafter"/>
</dbReference>
<evidence type="ECO:0008006" key="12">
    <source>
        <dbReference type="Google" id="ProtNLM"/>
    </source>
</evidence>
<dbReference type="GO" id="GO:0005634">
    <property type="term" value="C:nucleus"/>
    <property type="evidence" value="ECO:0007669"/>
    <property type="project" value="TreeGrafter"/>
</dbReference>
<dbReference type="EMBL" id="MBFR01000075">
    <property type="protein sequence ID" value="PVU94764.1"/>
    <property type="molecule type" value="Genomic_DNA"/>
</dbReference>
<evidence type="ECO:0000259" key="9">
    <source>
        <dbReference type="PROSITE" id="PS51867"/>
    </source>
</evidence>
<dbReference type="CDD" id="cd16659">
    <property type="entry name" value="RING-Ubox_Emp"/>
    <property type="match status" value="1"/>
</dbReference>
<organism evidence="10 11">
    <name type="scientific">Smittium simulii</name>
    <dbReference type="NCBI Taxonomy" id="133385"/>
    <lineage>
        <taxon>Eukaryota</taxon>
        <taxon>Fungi</taxon>
        <taxon>Fungi incertae sedis</taxon>
        <taxon>Zoopagomycota</taxon>
        <taxon>Kickxellomycotina</taxon>
        <taxon>Harpellomycetes</taxon>
        <taxon>Harpellales</taxon>
        <taxon>Legeriomycetaceae</taxon>
        <taxon>Smittium</taxon>
    </lineage>
</organism>
<evidence type="ECO:0000313" key="11">
    <source>
        <dbReference type="Proteomes" id="UP000245383"/>
    </source>
</evidence>
<dbReference type="OrthoDB" id="1933455at2759"/>
<dbReference type="Proteomes" id="UP000245383">
    <property type="component" value="Unassembled WGS sequence"/>
</dbReference>
<keyword evidence="11" id="KW-1185">Reference proteome</keyword>
<dbReference type="InterPro" id="IPR006594">
    <property type="entry name" value="LisH"/>
</dbReference>
<keyword evidence="4" id="KW-0479">Metal-binding</keyword>
<dbReference type="InterPro" id="IPR045098">
    <property type="entry name" value="Fyv10_fam"/>
</dbReference>
<dbReference type="SMART" id="SM00667">
    <property type="entry name" value="LisH"/>
    <property type="match status" value="1"/>
</dbReference>
<evidence type="ECO:0000256" key="2">
    <source>
        <dbReference type="ARBA" id="ARBA00010615"/>
    </source>
</evidence>
<dbReference type="InterPro" id="IPR024964">
    <property type="entry name" value="CTLH/CRA"/>
</dbReference>
<dbReference type="PANTHER" id="PTHR12170">
    <property type="entry name" value="MACROPHAGE ERYTHROBLAST ATTACHER-RELATED"/>
    <property type="match status" value="1"/>
</dbReference>
<evidence type="ECO:0000256" key="7">
    <source>
        <dbReference type="PROSITE-ProRule" id="PRU01215"/>
    </source>
</evidence>
<feature type="domain" description="RING-Gid-type" evidence="9">
    <location>
        <begin position="319"/>
        <end position="389"/>
    </location>
</feature>
<dbReference type="GO" id="GO:0043161">
    <property type="term" value="P:proteasome-mediated ubiquitin-dependent protein catabolic process"/>
    <property type="evidence" value="ECO:0007669"/>
    <property type="project" value="InterPro"/>
</dbReference>
<comment type="similarity">
    <text evidence="2">Belongs to the FYV10 family.</text>
</comment>
<feature type="zinc finger region" description="RING-Gid-type" evidence="7">
    <location>
        <begin position="319"/>
        <end position="389"/>
    </location>
</feature>
<evidence type="ECO:0000256" key="4">
    <source>
        <dbReference type="ARBA" id="ARBA00022723"/>
    </source>
</evidence>
<evidence type="ECO:0000256" key="1">
    <source>
        <dbReference type="ARBA" id="ARBA00004496"/>
    </source>
</evidence>
<dbReference type="GO" id="GO:0005737">
    <property type="term" value="C:cytoplasm"/>
    <property type="evidence" value="ECO:0007669"/>
    <property type="project" value="UniProtKB-SubCell"/>
</dbReference>
<accession>A0A2T9YR77</accession>
<evidence type="ECO:0000256" key="3">
    <source>
        <dbReference type="ARBA" id="ARBA00022490"/>
    </source>
</evidence>
<dbReference type="PANTHER" id="PTHR12170:SF2">
    <property type="entry name" value="E3 UBIQUITIN-PROTEIN TRANSFERASE MAEA"/>
    <property type="match status" value="1"/>
</dbReference>
<evidence type="ECO:0000313" key="10">
    <source>
        <dbReference type="EMBL" id="PVU94764.1"/>
    </source>
</evidence>
<reference evidence="10 11" key="1">
    <citation type="journal article" date="2018" name="MBio">
        <title>Comparative Genomics Reveals the Core Gene Toolbox for the Fungus-Insect Symbiosis.</title>
        <authorList>
            <person name="Wang Y."/>
            <person name="Stata M."/>
            <person name="Wang W."/>
            <person name="Stajich J.E."/>
            <person name="White M.M."/>
            <person name="Moncalvo J.M."/>
        </authorList>
    </citation>
    <scope>NUCLEOTIDE SEQUENCE [LARGE SCALE GENOMIC DNA]</scope>
    <source>
        <strain evidence="10 11">SWE-8-4</strain>
    </source>
</reference>
<dbReference type="PROSITE" id="PS51867">
    <property type="entry name" value="ZF_RING_GID"/>
    <property type="match status" value="1"/>
</dbReference>
<comment type="caution">
    <text evidence="10">The sequence shown here is derived from an EMBL/GenBank/DDBJ whole genome shotgun (WGS) entry which is preliminary data.</text>
</comment>
<proteinExistence type="inferred from homology"/>
<evidence type="ECO:0000256" key="6">
    <source>
        <dbReference type="ARBA" id="ARBA00022833"/>
    </source>
</evidence>
<keyword evidence="3" id="KW-0963">Cytoplasm</keyword>
<evidence type="ECO:0000259" key="8">
    <source>
        <dbReference type="PROSITE" id="PS50897"/>
    </source>
</evidence>
<dbReference type="PROSITE" id="PS50897">
    <property type="entry name" value="CTLH"/>
    <property type="match status" value="1"/>
</dbReference>
<dbReference type="AlphaFoldDB" id="A0A2T9YR77"/>
<dbReference type="InterPro" id="IPR006595">
    <property type="entry name" value="CTLH_C"/>
</dbReference>
<dbReference type="Pfam" id="PF10607">
    <property type="entry name" value="CTLH"/>
    <property type="match status" value="1"/>
</dbReference>
<dbReference type="GO" id="GO:0061630">
    <property type="term" value="F:ubiquitin protein ligase activity"/>
    <property type="evidence" value="ECO:0007669"/>
    <property type="project" value="InterPro"/>
</dbReference>